<dbReference type="SMART" id="SM00272">
    <property type="entry name" value="END"/>
    <property type="match status" value="2"/>
</dbReference>
<dbReference type="PANTHER" id="PTHR13874">
    <property type="entry name" value="ENDOTHELIN"/>
    <property type="match status" value="1"/>
</dbReference>
<dbReference type="GO" id="GO:0014826">
    <property type="term" value="P:vein smooth muscle contraction"/>
    <property type="evidence" value="ECO:0007669"/>
    <property type="project" value="TreeGrafter"/>
</dbReference>
<feature type="region of interest" description="Disordered" evidence="8">
    <location>
        <begin position="117"/>
        <end position="149"/>
    </location>
</feature>
<organism evidence="10 11">
    <name type="scientific">Kryptolebias marmoratus</name>
    <name type="common">Mangrove killifish</name>
    <name type="synonym">Rivulus marmoratus</name>
    <dbReference type="NCBI Taxonomy" id="37003"/>
    <lineage>
        <taxon>Eukaryota</taxon>
        <taxon>Metazoa</taxon>
        <taxon>Chordata</taxon>
        <taxon>Craniata</taxon>
        <taxon>Vertebrata</taxon>
        <taxon>Euteleostomi</taxon>
        <taxon>Actinopterygii</taxon>
        <taxon>Neopterygii</taxon>
        <taxon>Teleostei</taxon>
        <taxon>Neoteleostei</taxon>
        <taxon>Acanthomorphata</taxon>
        <taxon>Ovalentaria</taxon>
        <taxon>Atherinomorphae</taxon>
        <taxon>Cyprinodontiformes</taxon>
        <taxon>Rivulidae</taxon>
        <taxon>Kryptolebias</taxon>
    </lineage>
</organism>
<reference evidence="10" key="1">
    <citation type="submission" date="2025-08" db="UniProtKB">
        <authorList>
            <consortium name="Ensembl"/>
        </authorList>
    </citation>
    <scope>IDENTIFICATION</scope>
</reference>
<dbReference type="InterPro" id="IPR020475">
    <property type="entry name" value="Endothelin"/>
</dbReference>
<evidence type="ECO:0000256" key="4">
    <source>
        <dbReference type="ARBA" id="ARBA00022858"/>
    </source>
</evidence>
<protein>
    <recommendedName>
        <fullName evidence="6">Endothelin-1</fullName>
    </recommendedName>
</protein>
<name>A0A3Q2ZTU8_KRYMA</name>
<evidence type="ECO:0000256" key="1">
    <source>
        <dbReference type="ARBA" id="ARBA00004613"/>
    </source>
</evidence>
<dbReference type="Ensembl" id="ENSKMAT00000007348.1">
    <property type="protein sequence ID" value="ENSKMAP00000007231.1"/>
    <property type="gene ID" value="ENSKMAG00000005448.1"/>
</dbReference>
<evidence type="ECO:0000256" key="2">
    <source>
        <dbReference type="ARBA" id="ARBA00010959"/>
    </source>
</evidence>
<keyword evidence="11" id="KW-1185">Reference proteome</keyword>
<keyword evidence="3" id="KW-0964">Secreted</keyword>
<dbReference type="GO" id="GO:0031707">
    <property type="term" value="F:endothelin A receptor binding"/>
    <property type="evidence" value="ECO:0007669"/>
    <property type="project" value="TreeGrafter"/>
</dbReference>
<sequence>MKEDRRNIEATSQDISQEVKAWTLRETSTAAPLRHVRNKRCSCATFLDRECVYFCHLDIIWVNTPERVVSYGLGNAPRARRALTDSMATSRGGLRCRCVRETDRTCENFCLRPRRTRRGQAGQAGQTGESDTTSQGAGPESVRETLLSA</sequence>
<dbReference type="InterPro" id="IPR001928">
    <property type="entry name" value="Endothln-like_toxin"/>
</dbReference>
<reference evidence="10" key="2">
    <citation type="submission" date="2025-09" db="UniProtKB">
        <authorList>
            <consortium name="Ensembl"/>
        </authorList>
    </citation>
    <scope>IDENTIFICATION</scope>
</reference>
<proteinExistence type="inferred from homology"/>
<comment type="similarity">
    <text evidence="2">Belongs to the endothelin/sarafotoxin family.</text>
</comment>
<feature type="domain" description="Endothelin-like toxin" evidence="9">
    <location>
        <begin position="95"/>
        <end position="116"/>
    </location>
</feature>
<comment type="function">
    <text evidence="7">Endothelins are endothelium-derived vasoconstrictor peptides. Probable ligand for G-protein coupled receptors EDNRA and EDNRB which activates PTK2B, BCAR1, BCAR3 and, GTPases RAP1 and RHOA cascade in glomerular mesangial cells. Also binds the DEAR/FBXW7-AS1 receptor. Promotes mesenteric arterial wall remodeling via activation of ROCK signaling and subsequent colocalization of NFATC3 with F-actin filaments. NFATC3 then translocates to the nucleus where it subsequently promotes the transcription of the smooth muscle hypertrophy and differentiation marker ACTA2.</text>
</comment>
<dbReference type="GO" id="GO:0003100">
    <property type="term" value="P:regulation of systemic arterial blood pressure by endothelin"/>
    <property type="evidence" value="ECO:0007669"/>
    <property type="project" value="TreeGrafter"/>
</dbReference>
<dbReference type="GO" id="GO:0006874">
    <property type="term" value="P:intracellular calcium ion homeostasis"/>
    <property type="evidence" value="ECO:0007669"/>
    <property type="project" value="TreeGrafter"/>
</dbReference>
<comment type="subcellular location">
    <subcellularLocation>
        <location evidence="1">Secreted</location>
    </subcellularLocation>
</comment>
<evidence type="ECO:0000256" key="5">
    <source>
        <dbReference type="ARBA" id="ARBA00023322"/>
    </source>
</evidence>
<dbReference type="PANTHER" id="PTHR13874:SF10">
    <property type="entry name" value="ENDOTHELIN-1"/>
    <property type="match status" value="1"/>
</dbReference>
<dbReference type="PROSITE" id="PS00270">
    <property type="entry name" value="ENDOTHELIN"/>
    <property type="match status" value="2"/>
</dbReference>
<accession>A0A3Q2ZTU8</accession>
<evidence type="ECO:0000259" key="9">
    <source>
        <dbReference type="SMART" id="SM00272"/>
    </source>
</evidence>
<evidence type="ECO:0000256" key="6">
    <source>
        <dbReference type="ARBA" id="ARBA00040197"/>
    </source>
</evidence>
<dbReference type="GO" id="GO:0005615">
    <property type="term" value="C:extracellular space"/>
    <property type="evidence" value="ECO:0007669"/>
    <property type="project" value="TreeGrafter"/>
</dbReference>
<dbReference type="PRINTS" id="PR00365">
    <property type="entry name" value="ENDOTHELIN"/>
</dbReference>
<dbReference type="GO" id="GO:0019229">
    <property type="term" value="P:regulation of vasoconstriction"/>
    <property type="evidence" value="ECO:0007669"/>
    <property type="project" value="InterPro"/>
</dbReference>
<feature type="compositionally biased region" description="Low complexity" evidence="8">
    <location>
        <begin position="119"/>
        <end position="128"/>
    </location>
</feature>
<dbReference type="InterPro" id="IPR019764">
    <property type="entry name" value="Endothelin_toxin_CS"/>
</dbReference>
<evidence type="ECO:0000256" key="8">
    <source>
        <dbReference type="SAM" id="MobiDB-lite"/>
    </source>
</evidence>
<evidence type="ECO:0000313" key="10">
    <source>
        <dbReference type="Ensembl" id="ENSKMAP00000007231.1"/>
    </source>
</evidence>
<dbReference type="Pfam" id="PF00322">
    <property type="entry name" value="Endothelin"/>
    <property type="match status" value="1"/>
</dbReference>
<feature type="domain" description="Endothelin-like toxin" evidence="9">
    <location>
        <begin position="40"/>
        <end position="61"/>
    </location>
</feature>
<dbReference type="GO" id="GO:0005179">
    <property type="term" value="F:hormone activity"/>
    <property type="evidence" value="ECO:0007669"/>
    <property type="project" value="TreeGrafter"/>
</dbReference>
<evidence type="ECO:0000313" key="11">
    <source>
        <dbReference type="Proteomes" id="UP000264800"/>
    </source>
</evidence>
<dbReference type="GeneTree" id="ENSGT00950000183053"/>
<evidence type="ECO:0000256" key="7">
    <source>
        <dbReference type="ARBA" id="ARBA00046081"/>
    </source>
</evidence>
<dbReference type="GO" id="GO:0031708">
    <property type="term" value="F:endothelin B receptor binding"/>
    <property type="evidence" value="ECO:0007669"/>
    <property type="project" value="TreeGrafter"/>
</dbReference>
<evidence type="ECO:0000256" key="3">
    <source>
        <dbReference type="ARBA" id="ARBA00022525"/>
    </source>
</evidence>
<dbReference type="AlphaFoldDB" id="A0A3Q2ZTU8"/>
<dbReference type="Proteomes" id="UP000264800">
    <property type="component" value="Unplaced"/>
</dbReference>
<keyword evidence="5" id="KW-0839">Vasoconstrictor</keyword>
<keyword evidence="4" id="KW-0838">Vasoactive</keyword>